<dbReference type="Proteomes" id="UP000268014">
    <property type="component" value="Unassembled WGS sequence"/>
</dbReference>
<organism evidence="4">
    <name type="scientific">Haemonchus placei</name>
    <name type="common">Barber's pole worm</name>
    <dbReference type="NCBI Taxonomy" id="6290"/>
    <lineage>
        <taxon>Eukaryota</taxon>
        <taxon>Metazoa</taxon>
        <taxon>Ecdysozoa</taxon>
        <taxon>Nematoda</taxon>
        <taxon>Chromadorea</taxon>
        <taxon>Rhabditida</taxon>
        <taxon>Rhabditina</taxon>
        <taxon>Rhabditomorpha</taxon>
        <taxon>Strongyloidea</taxon>
        <taxon>Trichostrongylidae</taxon>
        <taxon>Haemonchus</taxon>
    </lineage>
</organism>
<dbReference type="EMBL" id="UZAF01002021">
    <property type="protein sequence ID" value="VDO09849.1"/>
    <property type="molecule type" value="Genomic_DNA"/>
</dbReference>
<evidence type="ECO:0000313" key="3">
    <source>
        <dbReference type="Proteomes" id="UP000268014"/>
    </source>
</evidence>
<evidence type="ECO:0000313" key="4">
    <source>
        <dbReference type="WBParaSite" id="HPLM_0000150501-mRNA-1"/>
    </source>
</evidence>
<feature type="transmembrane region" description="Helical" evidence="1">
    <location>
        <begin position="54"/>
        <end position="80"/>
    </location>
</feature>
<name>A0A0N4VW35_HAEPC</name>
<keyword evidence="1" id="KW-1133">Transmembrane helix</keyword>
<protein>
    <submittedName>
        <fullName evidence="2 4">Uncharacterized protein</fullName>
    </submittedName>
</protein>
<evidence type="ECO:0000313" key="2">
    <source>
        <dbReference type="EMBL" id="VDO09849.1"/>
    </source>
</evidence>
<reference evidence="4" key="1">
    <citation type="submission" date="2017-02" db="UniProtKB">
        <authorList>
            <consortium name="WormBaseParasite"/>
        </authorList>
    </citation>
    <scope>IDENTIFICATION</scope>
</reference>
<keyword evidence="1" id="KW-0812">Transmembrane</keyword>
<evidence type="ECO:0000256" key="1">
    <source>
        <dbReference type="SAM" id="Phobius"/>
    </source>
</evidence>
<dbReference type="AlphaFoldDB" id="A0A0N4VW35"/>
<keyword evidence="1" id="KW-0472">Membrane</keyword>
<keyword evidence="3" id="KW-1185">Reference proteome</keyword>
<dbReference type="WBParaSite" id="HPLM_0000150501-mRNA-1">
    <property type="protein sequence ID" value="HPLM_0000150501-mRNA-1"/>
    <property type="gene ID" value="HPLM_0000150501"/>
</dbReference>
<sequence>MMKIIGSVNAEGVLMDSVQPDSVLWRSHGGTKPLNRPLCDYNGRGCPLSFAEQYLAITLASVAAGVLLIIVVSAAIAYVIR</sequence>
<gene>
    <name evidence="2" type="ORF">HPLM_LOCUS1502</name>
</gene>
<dbReference type="STRING" id="6290.A0A0N4VW35"/>
<reference evidence="2 3" key="2">
    <citation type="submission" date="2018-11" db="EMBL/GenBank/DDBJ databases">
        <authorList>
            <consortium name="Pathogen Informatics"/>
        </authorList>
    </citation>
    <scope>NUCLEOTIDE SEQUENCE [LARGE SCALE GENOMIC DNA]</scope>
    <source>
        <strain evidence="2 3">MHpl1</strain>
    </source>
</reference>
<dbReference type="OrthoDB" id="10489083at2759"/>
<proteinExistence type="predicted"/>
<accession>A0A0N4VW35</accession>